<keyword evidence="3" id="KW-1185">Reference proteome</keyword>
<comment type="caution">
    <text evidence="2">The sequence shown here is derived from an EMBL/GenBank/DDBJ whole genome shotgun (WGS) entry which is preliminary data.</text>
</comment>
<feature type="domain" description="Phytase-like" evidence="1">
    <location>
        <begin position="38"/>
        <end position="368"/>
    </location>
</feature>
<name>A0ABU1MZE1_9CAUL</name>
<dbReference type="RefSeq" id="WP_310031134.1">
    <property type="nucleotide sequence ID" value="NZ_JAVDRL010000005.1"/>
</dbReference>
<evidence type="ECO:0000259" key="1">
    <source>
        <dbReference type="Pfam" id="PF13449"/>
    </source>
</evidence>
<sequence length="400" mass="41841">MAAEPADITVTRLVWADRLLDQVETPKGALRITLGLGSGLARRASDPPGVVWAIGDRGPNIKVGAAVEDHGLASLSGLAELEGAKIMPRPAIGPTLAQLRVEADKIVCLQVLPLRDATGAAFDGLPGPGGDLAAMEPAFDLSGAPLAPSLSGGDTEGIVALADGTFRVADEYGPSILVVGADGVVVARWVSKGEGAALFGAAYRVEDVLPALSARRRLNRGFEAIALSPDETRLHVILQSPLAPEDEVAAEGRGSARLWTLDAQTGVSLAEHFYPFDAPETFRRDAAVGPVGPEDLKISEAVSLGGDQLLVLERISRTSKLYRVTLDAPVLTKTLVLSTDDWPQIDADLEGLVLLSDRDLLLSTDNDFGVEGRETAFFRVSFPAPLADGEQVAGGGGAPW</sequence>
<protein>
    <recommendedName>
        <fullName evidence="1">Phytase-like domain-containing protein</fullName>
    </recommendedName>
</protein>
<proteinExistence type="predicted"/>
<accession>A0ABU1MZE1</accession>
<dbReference type="InterPro" id="IPR027372">
    <property type="entry name" value="Phytase-like_dom"/>
</dbReference>
<organism evidence="2 3">
    <name type="scientific">Caulobacter rhizosphaerae</name>
    <dbReference type="NCBI Taxonomy" id="2010972"/>
    <lineage>
        <taxon>Bacteria</taxon>
        <taxon>Pseudomonadati</taxon>
        <taxon>Pseudomonadota</taxon>
        <taxon>Alphaproteobacteria</taxon>
        <taxon>Caulobacterales</taxon>
        <taxon>Caulobacteraceae</taxon>
        <taxon>Caulobacter</taxon>
    </lineage>
</organism>
<evidence type="ECO:0000313" key="2">
    <source>
        <dbReference type="EMBL" id="MDR6531266.1"/>
    </source>
</evidence>
<evidence type="ECO:0000313" key="3">
    <source>
        <dbReference type="Proteomes" id="UP001262754"/>
    </source>
</evidence>
<dbReference type="Pfam" id="PF13449">
    <property type="entry name" value="Phytase-like"/>
    <property type="match status" value="1"/>
</dbReference>
<reference evidence="2 3" key="1">
    <citation type="submission" date="2023-07" db="EMBL/GenBank/DDBJ databases">
        <title>Sorghum-associated microbial communities from plants grown in Nebraska, USA.</title>
        <authorList>
            <person name="Schachtman D."/>
        </authorList>
    </citation>
    <scope>NUCLEOTIDE SEQUENCE [LARGE SCALE GENOMIC DNA]</scope>
    <source>
        <strain evidence="2 3">DS2154</strain>
    </source>
</reference>
<gene>
    <name evidence="2" type="ORF">J2800_002008</name>
</gene>
<dbReference type="PANTHER" id="PTHR37957:SF1">
    <property type="entry name" value="PHYTASE-LIKE DOMAIN-CONTAINING PROTEIN"/>
    <property type="match status" value="1"/>
</dbReference>
<dbReference type="PANTHER" id="PTHR37957">
    <property type="entry name" value="BLR7070 PROTEIN"/>
    <property type="match status" value="1"/>
</dbReference>
<dbReference type="EMBL" id="JAVDRL010000005">
    <property type="protein sequence ID" value="MDR6531266.1"/>
    <property type="molecule type" value="Genomic_DNA"/>
</dbReference>
<dbReference type="Proteomes" id="UP001262754">
    <property type="component" value="Unassembled WGS sequence"/>
</dbReference>